<keyword evidence="3" id="KW-1185">Reference proteome</keyword>
<geneLocation type="plasmid" evidence="2 3">
    <name>megaplasmid</name>
</geneLocation>
<evidence type="ECO:0008006" key="4">
    <source>
        <dbReference type="Google" id="ProtNLM"/>
    </source>
</evidence>
<proteinExistence type="predicted"/>
<name>A0ABZ2PRV4_9BURK</name>
<gene>
    <name evidence="2" type="ORF">IHE29_00315</name>
</gene>
<protein>
    <recommendedName>
        <fullName evidence="4">Transposase</fullName>
    </recommendedName>
</protein>
<dbReference type="EMBL" id="CP062175">
    <property type="protein sequence ID" value="WXK37840.1"/>
    <property type="molecule type" value="Genomic_DNA"/>
</dbReference>
<accession>A0ABZ2PRV4</accession>
<reference evidence="2 3" key="1">
    <citation type="submission" date="2020-09" db="EMBL/GenBank/DDBJ databases">
        <title>Genome sequences of Mycetohabitans spp.</title>
        <authorList>
            <person name="Carter M.E."/>
            <person name="Carpenter S.C.D."/>
            <person name="Bogdanove A.J."/>
        </authorList>
    </citation>
    <scope>NUCLEOTIDE SEQUENCE [LARGE SCALE GENOMIC DNA]</scope>
    <source>
        <strain evidence="2 3">B12</strain>
        <plasmid evidence="2 3">megaplasmid</plasmid>
    </source>
</reference>
<feature type="compositionally biased region" description="Basic and acidic residues" evidence="1">
    <location>
        <begin position="11"/>
        <end position="23"/>
    </location>
</feature>
<dbReference type="Proteomes" id="UP001493153">
    <property type="component" value="Plasmid megaplasmid"/>
</dbReference>
<sequence length="77" mass="8973">MRSLLTMAGRLSRERERGPGRDEVRGSIRRRIALLGVVRVEQSHIACDPFRYVRDPFKYQCAQQWQPGRCARIDETA</sequence>
<evidence type="ECO:0000313" key="3">
    <source>
        <dbReference type="Proteomes" id="UP001493153"/>
    </source>
</evidence>
<keyword evidence="2" id="KW-0614">Plasmid</keyword>
<evidence type="ECO:0000313" key="2">
    <source>
        <dbReference type="EMBL" id="WXK37840.1"/>
    </source>
</evidence>
<feature type="region of interest" description="Disordered" evidence="1">
    <location>
        <begin position="1"/>
        <end position="23"/>
    </location>
</feature>
<evidence type="ECO:0000256" key="1">
    <source>
        <dbReference type="SAM" id="MobiDB-lite"/>
    </source>
</evidence>
<dbReference type="RefSeq" id="WP_338861816.1">
    <property type="nucleotide sequence ID" value="NZ_CP062173.1"/>
</dbReference>
<organism evidence="2 3">
    <name type="scientific">Mycetohabitans rhizoxinica</name>
    <dbReference type="NCBI Taxonomy" id="412963"/>
    <lineage>
        <taxon>Bacteria</taxon>
        <taxon>Pseudomonadati</taxon>
        <taxon>Pseudomonadota</taxon>
        <taxon>Betaproteobacteria</taxon>
        <taxon>Burkholderiales</taxon>
        <taxon>Burkholderiaceae</taxon>
        <taxon>Mycetohabitans</taxon>
    </lineage>
</organism>